<dbReference type="EMBL" id="ATNM01000114">
    <property type="protein sequence ID" value="EPR67742.1"/>
    <property type="molecule type" value="Genomic_DNA"/>
</dbReference>
<gene>
    <name evidence="1" type="ORF">ADICYQ_3168</name>
</gene>
<accession>S7VDY9</accession>
<proteinExistence type="predicted"/>
<evidence type="ECO:0000313" key="1">
    <source>
        <dbReference type="EMBL" id="EPR67742.1"/>
    </source>
</evidence>
<dbReference type="AlphaFoldDB" id="S7VDY9"/>
<sequence length="40" mass="4448">MYFGKDFSNGHQEIKFNVIGVINFDPRDPMTALSCGGIDL</sequence>
<comment type="caution">
    <text evidence="1">The sequence shown here is derived from an EMBL/GenBank/DDBJ whole genome shotgun (WGS) entry which is preliminary data.</text>
</comment>
<evidence type="ECO:0000313" key="2">
    <source>
        <dbReference type="Proteomes" id="UP000014974"/>
    </source>
</evidence>
<organism evidence="1 2">
    <name type="scientific">Cyclobacterium qasimii M12-11B</name>
    <dbReference type="NCBI Taxonomy" id="641524"/>
    <lineage>
        <taxon>Bacteria</taxon>
        <taxon>Pseudomonadati</taxon>
        <taxon>Bacteroidota</taxon>
        <taxon>Cytophagia</taxon>
        <taxon>Cytophagales</taxon>
        <taxon>Cyclobacteriaceae</taxon>
        <taxon>Cyclobacterium</taxon>
    </lineage>
</organism>
<dbReference type="Proteomes" id="UP000014974">
    <property type="component" value="Unassembled WGS sequence"/>
</dbReference>
<reference evidence="1 2" key="1">
    <citation type="journal article" date="2013" name="Genome Announc.">
        <title>Draft Genome Sequence of Cyclobacterium qasimii Strain M12-11BT, Isolated from Arctic Marine Sediment.</title>
        <authorList>
            <person name="Shivaji S."/>
            <person name="Ara S."/>
            <person name="Singh A."/>
            <person name="Kumar Pinnaka A."/>
        </authorList>
    </citation>
    <scope>NUCLEOTIDE SEQUENCE [LARGE SCALE GENOMIC DNA]</scope>
    <source>
        <strain evidence="1 2">M12-11B</strain>
    </source>
</reference>
<name>S7VDY9_9BACT</name>
<protein>
    <submittedName>
        <fullName evidence="1">Uncharacterized protein</fullName>
    </submittedName>
</protein>